<accession>A0A9X9PRL2</accession>
<reference evidence="1 2" key="1">
    <citation type="submission" date="2018-08" db="EMBL/GenBank/DDBJ databases">
        <authorList>
            <person name="Muller C M."/>
        </authorList>
    </citation>
    <scope>NUCLEOTIDE SEQUENCE [LARGE SCALE GENOMIC DNA]</scope>
</reference>
<gene>
    <name evidence="1" type="ORF">BGT96224V316_LOCUS1670</name>
</gene>
<dbReference type="AlphaFoldDB" id="A0A9X9PRL2"/>
<dbReference type="EMBL" id="LR026985">
    <property type="protein sequence ID" value="VCU40432.1"/>
    <property type="molecule type" value="Genomic_DNA"/>
</dbReference>
<dbReference type="Proteomes" id="UP000324639">
    <property type="component" value="Chromosome Bgt_-02"/>
</dbReference>
<evidence type="ECO:0000313" key="1">
    <source>
        <dbReference type="EMBL" id="VCU40432.1"/>
    </source>
</evidence>
<protein>
    <submittedName>
        <fullName evidence="1">Bgt-20422</fullName>
    </submittedName>
</protein>
<keyword evidence="2" id="KW-1185">Reference proteome</keyword>
<sequence length="74" mass="8390">MQILYTYRPRILVRVVTPLLRFPYSSPHTVPPLTNSYSNIHSEEPLTVYHVPPPTNELRIMCGCMAAGGDLKVH</sequence>
<evidence type="ECO:0000313" key="2">
    <source>
        <dbReference type="Proteomes" id="UP000324639"/>
    </source>
</evidence>
<proteinExistence type="predicted"/>
<name>A0A9X9PRL2_BLUGR</name>
<organism evidence="1 2">
    <name type="scientific">Blumeria graminis f. sp. tritici</name>
    <dbReference type="NCBI Taxonomy" id="62690"/>
    <lineage>
        <taxon>Eukaryota</taxon>
        <taxon>Fungi</taxon>
        <taxon>Dikarya</taxon>
        <taxon>Ascomycota</taxon>
        <taxon>Pezizomycotina</taxon>
        <taxon>Leotiomycetes</taxon>
        <taxon>Erysiphales</taxon>
        <taxon>Erysiphaceae</taxon>
        <taxon>Blumeria</taxon>
    </lineage>
</organism>